<sequence length="102" mass="12141">MLNFLVLAENANDARHKYLILVDQLREAEIKYRQHFNQLVITTDNTRTKFVFSRKQFLGIRPIPDVICGTNKKLIDSNFDVVSDHEPIYYIKQKELDKWNMI</sequence>
<name>D4N0P2_ANAHA</name>
<reference evidence="1 2" key="1">
    <citation type="submission" date="2010-03" db="EMBL/GenBank/DDBJ databases">
        <title>The genome sequence of Clostridiales sp. SSC/2.</title>
        <authorList>
            <consortium name="metaHIT consortium -- http://www.metahit.eu/"/>
            <person name="Pajon A."/>
            <person name="Turner K."/>
            <person name="Parkhill J."/>
            <person name="Duncan S."/>
            <person name="Flint H."/>
        </authorList>
    </citation>
    <scope>NUCLEOTIDE SEQUENCE [LARGE SCALE GENOMIC DNA]</scope>
    <source>
        <strain evidence="1 2">SSC/2</strain>
    </source>
</reference>
<dbReference type="KEGG" id="bprl:CL2_14950"/>
<accession>D4N0P2</accession>
<dbReference type="RefSeq" id="WP_008390889.1">
    <property type="nucleotide sequence ID" value="NC_021016.1"/>
</dbReference>
<dbReference type="Proteomes" id="UP000008960">
    <property type="component" value="Chromosome"/>
</dbReference>
<dbReference type="EMBL" id="FP929061">
    <property type="protein sequence ID" value="CBL38437.1"/>
    <property type="molecule type" value="Genomic_DNA"/>
</dbReference>
<evidence type="ECO:0000313" key="2">
    <source>
        <dbReference type="Proteomes" id="UP000008960"/>
    </source>
</evidence>
<reference evidence="1 2" key="2">
    <citation type="submission" date="2010-03" db="EMBL/GenBank/DDBJ databases">
        <authorList>
            <person name="Pajon A."/>
        </authorList>
    </citation>
    <scope>NUCLEOTIDE SEQUENCE [LARGE SCALE GENOMIC DNA]</scope>
    <source>
        <strain evidence="1 2">SSC/2</strain>
    </source>
</reference>
<dbReference type="AlphaFoldDB" id="D4N0P2"/>
<protein>
    <submittedName>
        <fullName evidence="1">Uncharacterized protein</fullName>
    </submittedName>
</protein>
<organism evidence="1 2">
    <name type="scientific">Anaerostipes hadrus</name>
    <dbReference type="NCBI Taxonomy" id="649756"/>
    <lineage>
        <taxon>Bacteria</taxon>
        <taxon>Bacillati</taxon>
        <taxon>Bacillota</taxon>
        <taxon>Clostridia</taxon>
        <taxon>Lachnospirales</taxon>
        <taxon>Lachnospiraceae</taxon>
        <taxon>Anaerostipes</taxon>
    </lineage>
</organism>
<evidence type="ECO:0000313" key="1">
    <source>
        <dbReference type="EMBL" id="CBL38437.1"/>
    </source>
</evidence>
<gene>
    <name evidence="1" type="ORF">CL2_14950</name>
</gene>
<proteinExistence type="predicted"/>